<sequence length="92" mass="10136">MSIFDYFSSASPAKALVPEKTASTTQNSAVKTPNTNVNPLNPEGLKPCCACPATKSLRDDCFLKTNPDTAQEDCREFIEKHKECMRGYGFKV</sequence>
<protein>
    <submittedName>
        <fullName evidence="1">Uncharacterized protein</fullName>
    </submittedName>
</protein>
<proteinExistence type="predicted"/>
<name>A0ACC2VJ11_9TREE</name>
<accession>A0ACC2VJ11</accession>
<reference evidence="1" key="1">
    <citation type="submission" date="2023-04" db="EMBL/GenBank/DDBJ databases">
        <title>Draft Genome sequencing of Naganishia species isolated from polar environments using Oxford Nanopore Technology.</title>
        <authorList>
            <person name="Leo P."/>
            <person name="Venkateswaran K."/>
        </authorList>
    </citation>
    <scope>NUCLEOTIDE SEQUENCE</scope>
    <source>
        <strain evidence="1">MNA-CCFEE 5423</strain>
    </source>
</reference>
<organism evidence="1 2">
    <name type="scientific">Naganishia friedmannii</name>
    <dbReference type="NCBI Taxonomy" id="89922"/>
    <lineage>
        <taxon>Eukaryota</taxon>
        <taxon>Fungi</taxon>
        <taxon>Dikarya</taxon>
        <taxon>Basidiomycota</taxon>
        <taxon>Agaricomycotina</taxon>
        <taxon>Tremellomycetes</taxon>
        <taxon>Filobasidiales</taxon>
        <taxon>Filobasidiaceae</taxon>
        <taxon>Naganishia</taxon>
    </lineage>
</organism>
<keyword evidence="2" id="KW-1185">Reference proteome</keyword>
<evidence type="ECO:0000313" key="1">
    <source>
        <dbReference type="EMBL" id="KAJ9098591.1"/>
    </source>
</evidence>
<dbReference type="Proteomes" id="UP001227268">
    <property type="component" value="Unassembled WGS sequence"/>
</dbReference>
<gene>
    <name evidence="1" type="ORF">QFC21_004233</name>
</gene>
<comment type="caution">
    <text evidence="1">The sequence shown here is derived from an EMBL/GenBank/DDBJ whole genome shotgun (WGS) entry which is preliminary data.</text>
</comment>
<dbReference type="EMBL" id="JASBWT010000014">
    <property type="protein sequence ID" value="KAJ9098591.1"/>
    <property type="molecule type" value="Genomic_DNA"/>
</dbReference>
<evidence type="ECO:0000313" key="2">
    <source>
        <dbReference type="Proteomes" id="UP001227268"/>
    </source>
</evidence>